<reference evidence="3" key="1">
    <citation type="submission" date="2022-11" db="EMBL/GenBank/DDBJ databases">
        <authorList>
            <person name="Hyden B.L."/>
            <person name="Feng K."/>
            <person name="Yates T."/>
            <person name="Jawdy S."/>
            <person name="Smart L.B."/>
            <person name="Muchero W."/>
        </authorList>
    </citation>
    <scope>NUCLEOTIDE SEQUENCE</scope>
    <source>
        <tissue evidence="3">Shoot tip</tissue>
    </source>
</reference>
<dbReference type="InterPro" id="IPR056933">
    <property type="entry name" value="TPR_ESP1"/>
</dbReference>
<dbReference type="GO" id="GO:0072686">
    <property type="term" value="C:mitotic spindle"/>
    <property type="evidence" value="ECO:0007669"/>
    <property type="project" value="TreeGrafter"/>
</dbReference>
<dbReference type="GO" id="GO:0005737">
    <property type="term" value="C:cytoplasm"/>
    <property type="evidence" value="ECO:0007669"/>
    <property type="project" value="TreeGrafter"/>
</dbReference>
<dbReference type="GO" id="GO:0005634">
    <property type="term" value="C:nucleus"/>
    <property type="evidence" value="ECO:0007669"/>
    <property type="project" value="InterPro"/>
</dbReference>
<organism evidence="3 4">
    <name type="scientific">Salix purpurea</name>
    <name type="common">Purple osier willow</name>
    <dbReference type="NCBI Taxonomy" id="77065"/>
    <lineage>
        <taxon>Eukaryota</taxon>
        <taxon>Viridiplantae</taxon>
        <taxon>Streptophyta</taxon>
        <taxon>Embryophyta</taxon>
        <taxon>Tracheophyta</taxon>
        <taxon>Spermatophyta</taxon>
        <taxon>Magnoliopsida</taxon>
        <taxon>eudicotyledons</taxon>
        <taxon>Gunneridae</taxon>
        <taxon>Pentapetalae</taxon>
        <taxon>rosids</taxon>
        <taxon>fabids</taxon>
        <taxon>Malpighiales</taxon>
        <taxon>Salicaceae</taxon>
        <taxon>Saliceae</taxon>
        <taxon>Salix</taxon>
    </lineage>
</organism>
<keyword evidence="4" id="KW-1185">Reference proteome</keyword>
<evidence type="ECO:0000313" key="4">
    <source>
        <dbReference type="Proteomes" id="UP001151532"/>
    </source>
</evidence>
<dbReference type="OrthoDB" id="10255632at2759"/>
<evidence type="ECO:0000313" key="3">
    <source>
        <dbReference type="EMBL" id="KAJ6706561.1"/>
    </source>
</evidence>
<proteinExistence type="predicted"/>
<dbReference type="Pfam" id="PF25110">
    <property type="entry name" value="TPR_ESP1"/>
    <property type="match status" value="1"/>
</dbReference>
<evidence type="ECO:0000259" key="1">
    <source>
        <dbReference type="Pfam" id="PF25110"/>
    </source>
</evidence>
<gene>
    <name evidence="3" type="ORF">OIU79_011076</name>
</gene>
<dbReference type="EMBL" id="JAPFFK010000016">
    <property type="protein sequence ID" value="KAJ6706561.1"/>
    <property type="molecule type" value="Genomic_DNA"/>
</dbReference>
<dbReference type="GO" id="GO:0004197">
    <property type="term" value="F:cysteine-type endopeptidase activity"/>
    <property type="evidence" value="ECO:0007669"/>
    <property type="project" value="InterPro"/>
</dbReference>
<evidence type="ECO:0000259" key="2">
    <source>
        <dbReference type="Pfam" id="PF25113"/>
    </source>
</evidence>
<sequence>MAASVEESSALISKLESPSISTPIYSAFSKYLLPFTDLSKKPLNQNRTLTLTRSLAKQFLPFVNRCLSILPKRLSDLLNSPSVKQDDGSIPEFVIELFDAYRLCLDCLESVASQLAGKPYAVYRQRLRLACCLDAWGLYREGENEGFRILERLRGLDSSPKSKNNRKKKLGEYLPVLLDDGDLDFAKMVVEVAVAILKCVALGQSKNEEDYKRVIGMVHEVKPWFRVLDANSCEKLHRMLVTYLRKCTQFLAGELMIFDGGTVCAFCTATLNEYAESSMKDQIYKFARHICSVFFLQADRYSVKIDILMCVLDSLAQKCKVEVEIWGTELVELVAYCASKCHAATSISRSTFAECLNDLAGVFCQVMTPLEMIIKLYAIGLSFIDCNTKSMIGDEPVLGSLQSYFYDNCEENCVPSGIDYQDLASDIHLDSHHGTSLNCTQKSREVYLLAYLNVLKFLCKPLSECVISQNKQIIFESDAGSLSMMLCSIQEAFHQFSDIVLYFHRNKSKREAAGFDENKMILSVSVATFILSSRTKHKFQKSVHLIKQIIASEWIQPQELKYIFASLYNVGLLLYRNKQVNEALKPLKLCCRASWKCVKLLSEMYMQKSDGIVGDLSEDAILDFITEAYLFRKLSGPVPLVKQWVKMQCENNKNMIVDDDAPTLYRLLSSSTRVSKRTIGKILQQELLAYEEMHAVHPEFCQRMQMEVIDILLKDVYATDSHLQKSRVLIRKGRALRSRGSEGLEDCIQCLSKAISVINDEPYSHGTPTCHHLAVTYCLRALCTQEVEPNSKQVFQDIKAALDLWLSIPIPDYGIAYDEGIMSPNSALLFLYNIVDLLAMKGSMEFHNDAYKLMIRLFEWKNVQMEMWLSILWESRRLTHALCVSPVNDALIMTSPGFSGEQFRSIDSWIHCLRGSPPLLVGFQHSFSYLFTNLPCSHNNHKPYMSDITVDDVKEAAFKLISNVPGTNYSFFIAGHLYYDLCERLIANGCLFEALSYAKEAHRLRKLYCNKGSWDLSEKELQNAKHVLKHSCADFSCLKCGLMLKATIDQQLGDLSWSLFNTTRSVERLSLAESLYRSALDRLGHTEWKNSVSYSEDVQEIEGASVCFPTCQVGPKSKMESPKCRKTKKATKCLLKEQSSVTEHNTRLTRSRYHSFQNQKVDSSAEVQAAPLNQLKGNKTCDIFDPNGQMQWLSGRKSCMVELGCEIMCICNGKKCRFCLAREVKKSGLLSNFIYLKWEFARRRLSIRLLSGIVDYFGPLNDHLESDAEELRIDPSIEKKNKDSLLGIYEWIGICCGTESVKAY</sequence>
<dbReference type="GO" id="GO:0006508">
    <property type="term" value="P:proteolysis"/>
    <property type="evidence" value="ECO:0007669"/>
    <property type="project" value="InterPro"/>
</dbReference>
<accession>A0A9Q0QH90</accession>
<name>A0A9Q0QH90_SALPP</name>
<dbReference type="GO" id="GO:0051307">
    <property type="term" value="P:meiotic chromosome separation"/>
    <property type="evidence" value="ECO:0007669"/>
    <property type="project" value="TreeGrafter"/>
</dbReference>
<dbReference type="Proteomes" id="UP001151532">
    <property type="component" value="Chromosome 3"/>
</dbReference>
<comment type="caution">
    <text evidence="3">The sequence shown here is derived from an EMBL/GenBank/DDBJ whole genome shotgun (WGS) entry which is preliminary data.</text>
</comment>
<protein>
    <submittedName>
        <fullName evidence="3">EXTRA SPINDLE POLES 1-RELATED</fullName>
    </submittedName>
</protein>
<feature type="domain" description="Separase-like TPR repeats region" evidence="1">
    <location>
        <begin position="9"/>
        <end position="293"/>
    </location>
</feature>
<dbReference type="InterPro" id="IPR005314">
    <property type="entry name" value="Peptidase_C50"/>
</dbReference>
<feature type="domain" description="Separase-like second TPR repeats region" evidence="2">
    <location>
        <begin position="302"/>
        <end position="473"/>
    </location>
</feature>
<reference evidence="3" key="2">
    <citation type="journal article" date="2023" name="Int. J. Mol. Sci.">
        <title>De Novo Assembly and Annotation of 11 Diverse Shrub Willow (Salix) Genomes Reveals Novel Gene Organization in Sex-Linked Regions.</title>
        <authorList>
            <person name="Hyden B."/>
            <person name="Feng K."/>
            <person name="Yates T.B."/>
            <person name="Jawdy S."/>
            <person name="Cereghino C."/>
            <person name="Smart L.B."/>
            <person name="Muchero W."/>
        </authorList>
    </citation>
    <scope>NUCLEOTIDE SEQUENCE</scope>
    <source>
        <tissue evidence="3">Shoot tip</tissue>
    </source>
</reference>
<dbReference type="PANTHER" id="PTHR12792:SF0">
    <property type="entry name" value="SEPARIN"/>
    <property type="match status" value="1"/>
</dbReference>
<dbReference type="Pfam" id="PF25113">
    <property type="entry name" value="TPR_ESP1_2nd"/>
    <property type="match status" value="1"/>
</dbReference>
<dbReference type="InterPro" id="IPR056932">
    <property type="entry name" value="TPR_ESP1_2nd"/>
</dbReference>
<dbReference type="PANTHER" id="PTHR12792">
    <property type="entry name" value="EXTRA SPINDLE POLES 1-RELATED"/>
    <property type="match status" value="1"/>
</dbReference>